<sequence length="850" mass="91414">MIQHPHALRRAHARRFLIPTITLSTLLTFLRGSRTPVVPRAAMGFVGVPRKKSPMTRKARRFLLVFVTLAMAVTGVTVTPQVANAGTYGQKPEVTCTSEAHPQFASDMADFMRIAINVGTVVRYDGSHEPGIAFYDYVTRTECYSTTDTSFKTASLVKASILGALLYRPQEISDAERPLVEKMILESDNDTALTLWKESLGCGKDEAGNVRPCTLYRDFLEAAGMDGTYPDDGGAFGDTYTTARDQIRLFKVLTSPNELIGADRRTYAMDLLERAEPRYGVTSFAPPNTRQRLKVGFSKLGDDDDHWRVNAAGQVQGGSQGYNYLASVLTDRNEEFPTPGPFEWPFNGIERVDAIAEQINCGARELNGDNSCWDFKSEDCYISSPKMDCRTDHPLRSHRSQHWVRVSIGAKLGSTVHWKLMDAANGSVVHEGDAVGGPSCVCEKTVYGLYGSYILLLNTNVANGGDNGTISNHTGGPQDPDPNQPPVVNAGPDLEGDEGSPISVAGFANDDDGFPRVQWTARPGDGVDPGGSCTFANPNTLHTTVTCNDDGTFAITLSANDGVNAAVHDEALVRVRNVAPTIGSSPGQRSAETAGTRRDEAAVAKSIEGGIETPRPWQVFRVGDPVPLTATFTDPGSNDTHTCSIAWDDGTTASPAADGLACRATHTFAHPGMYTIKTRVTDDDTGSGLTEVMVIVYDPDAGFATAGGHLPSPAGALTANPSATGKGHFQFNPKYHPHDEGPAPRNGKVQFRIDGVPFDLSSAELQWLVVAPDDKIAVKGTANVGGKDGYGFVAYAYDADPDRFRLVVWPLSAGDYPTSTLTYDNSRHAGYDLDVAQPQQIGNGSIQAHN</sequence>
<evidence type="ECO:0000256" key="1">
    <source>
        <dbReference type="SAM" id="MobiDB-lite"/>
    </source>
</evidence>
<dbReference type="InterPro" id="IPR013783">
    <property type="entry name" value="Ig-like_fold"/>
</dbReference>
<keyword evidence="5" id="KW-1185">Reference proteome</keyword>
<evidence type="ECO:0000259" key="3">
    <source>
        <dbReference type="PROSITE" id="PS50093"/>
    </source>
</evidence>
<dbReference type="SUPFAM" id="SSF56601">
    <property type="entry name" value="beta-lactamase/transpeptidase-like"/>
    <property type="match status" value="1"/>
</dbReference>
<feature type="domain" description="PKD" evidence="3">
    <location>
        <begin position="626"/>
        <end position="696"/>
    </location>
</feature>
<feature type="region of interest" description="Disordered" evidence="1">
    <location>
        <begin position="468"/>
        <end position="531"/>
    </location>
</feature>
<keyword evidence="2" id="KW-1133">Transmembrane helix</keyword>
<evidence type="ECO:0000313" key="4">
    <source>
        <dbReference type="EMBL" id="SNR93356.1"/>
    </source>
</evidence>
<evidence type="ECO:0000256" key="2">
    <source>
        <dbReference type="SAM" id="Phobius"/>
    </source>
</evidence>
<keyword evidence="2" id="KW-0472">Membrane</keyword>
<dbReference type="PROSITE" id="PS50093">
    <property type="entry name" value="PKD"/>
    <property type="match status" value="1"/>
</dbReference>
<dbReference type="Proteomes" id="UP000198282">
    <property type="component" value="Unassembled WGS sequence"/>
</dbReference>
<dbReference type="Pfam" id="PF18911">
    <property type="entry name" value="PKD_4"/>
    <property type="match status" value="1"/>
</dbReference>
<dbReference type="AlphaFoldDB" id="A0A239ACG8"/>
<dbReference type="GO" id="GO:0005975">
    <property type="term" value="P:carbohydrate metabolic process"/>
    <property type="evidence" value="ECO:0007669"/>
    <property type="project" value="UniProtKB-ARBA"/>
</dbReference>
<dbReference type="InterPro" id="IPR000601">
    <property type="entry name" value="PKD_dom"/>
</dbReference>
<organism evidence="4 5">
    <name type="scientific">Streptosporangium subroseum</name>
    <dbReference type="NCBI Taxonomy" id="106412"/>
    <lineage>
        <taxon>Bacteria</taxon>
        <taxon>Bacillati</taxon>
        <taxon>Actinomycetota</taxon>
        <taxon>Actinomycetes</taxon>
        <taxon>Streptosporangiales</taxon>
        <taxon>Streptosporangiaceae</taxon>
        <taxon>Streptosporangium</taxon>
    </lineage>
</organism>
<evidence type="ECO:0000313" key="5">
    <source>
        <dbReference type="Proteomes" id="UP000198282"/>
    </source>
</evidence>
<dbReference type="EMBL" id="FZOD01000001">
    <property type="protein sequence ID" value="SNR93356.1"/>
    <property type="molecule type" value="Genomic_DNA"/>
</dbReference>
<dbReference type="InterPro" id="IPR012338">
    <property type="entry name" value="Beta-lactam/transpept-like"/>
</dbReference>
<gene>
    <name evidence="4" type="ORF">SAMN05216276_1001301</name>
</gene>
<dbReference type="Gene3D" id="2.60.40.10">
    <property type="entry name" value="Immunoglobulins"/>
    <property type="match status" value="2"/>
</dbReference>
<accession>A0A239ACG8</accession>
<proteinExistence type="predicted"/>
<dbReference type="Gene3D" id="3.40.710.10">
    <property type="entry name" value="DD-peptidase/beta-lactamase superfamily"/>
    <property type="match status" value="1"/>
</dbReference>
<protein>
    <recommendedName>
        <fullName evidence="3">PKD domain-containing protein</fullName>
    </recommendedName>
</protein>
<dbReference type="CDD" id="cd00146">
    <property type="entry name" value="PKD"/>
    <property type="match status" value="1"/>
</dbReference>
<keyword evidence="2" id="KW-0812">Transmembrane</keyword>
<feature type="transmembrane region" description="Helical" evidence="2">
    <location>
        <begin position="62"/>
        <end position="83"/>
    </location>
</feature>
<dbReference type="SUPFAM" id="SSF49299">
    <property type="entry name" value="PKD domain"/>
    <property type="match status" value="1"/>
</dbReference>
<reference evidence="4 5" key="1">
    <citation type="submission" date="2017-06" db="EMBL/GenBank/DDBJ databases">
        <authorList>
            <person name="Kim H.J."/>
            <person name="Triplett B.A."/>
        </authorList>
    </citation>
    <scope>NUCLEOTIDE SEQUENCE [LARGE SCALE GENOMIC DNA]</scope>
    <source>
        <strain evidence="4 5">CGMCC 4.2132</strain>
    </source>
</reference>
<dbReference type="InterPro" id="IPR035986">
    <property type="entry name" value="PKD_dom_sf"/>
</dbReference>
<name>A0A239ACG8_9ACTN</name>